<dbReference type="PANTHER" id="PTHR11850">
    <property type="entry name" value="HOMEOBOX PROTEIN TRANSCRIPTION FACTORS"/>
    <property type="match status" value="1"/>
</dbReference>
<dbReference type="Pfam" id="PF03789">
    <property type="entry name" value="ELK"/>
    <property type="match status" value="1"/>
</dbReference>
<evidence type="ECO:0008006" key="12">
    <source>
        <dbReference type="Google" id="ProtNLM"/>
    </source>
</evidence>
<dbReference type="PROSITE" id="PS51213">
    <property type="entry name" value="ELK"/>
    <property type="match status" value="1"/>
</dbReference>
<gene>
    <name evidence="10" type="ORF">ZIOFF_058169</name>
</gene>
<feature type="domain" description="Homeobox" evidence="8">
    <location>
        <begin position="386"/>
        <end position="449"/>
    </location>
</feature>
<dbReference type="Pfam" id="PF03791">
    <property type="entry name" value="KNOX2"/>
    <property type="match status" value="1"/>
</dbReference>
<dbReference type="CDD" id="cd00086">
    <property type="entry name" value="homeodomain"/>
    <property type="match status" value="1"/>
</dbReference>
<reference evidence="10 11" key="1">
    <citation type="submission" date="2020-08" db="EMBL/GenBank/DDBJ databases">
        <title>Plant Genome Project.</title>
        <authorList>
            <person name="Zhang R.-G."/>
        </authorList>
    </citation>
    <scope>NUCLEOTIDE SEQUENCE [LARGE SCALE GENOMIC DNA]</scope>
    <source>
        <tissue evidence="10">Rhizome</tissue>
    </source>
</reference>
<feature type="DNA-binding region" description="Homeobox; TALE-type" evidence="5">
    <location>
        <begin position="387"/>
        <end position="450"/>
    </location>
</feature>
<dbReference type="SMART" id="SM01255">
    <property type="entry name" value="KNOX1"/>
    <property type="match status" value="1"/>
</dbReference>
<keyword evidence="3 5" id="KW-0371">Homeobox</keyword>
<comment type="subcellular location">
    <subcellularLocation>
        <location evidence="1 5">Nucleus</location>
    </subcellularLocation>
</comment>
<dbReference type="SMART" id="SM01256">
    <property type="entry name" value="KNOX2"/>
    <property type="match status" value="1"/>
</dbReference>
<comment type="caution">
    <text evidence="10">The sequence shown here is derived from an EMBL/GenBank/DDBJ whole genome shotgun (WGS) entry which is preliminary data.</text>
</comment>
<dbReference type="InterPro" id="IPR005541">
    <property type="entry name" value="KNOX2"/>
</dbReference>
<keyword evidence="2 5" id="KW-0238">DNA-binding</keyword>
<dbReference type="InterPro" id="IPR005539">
    <property type="entry name" value="ELK_dom"/>
</dbReference>
<name>A0A8J5FAP1_ZINOF</name>
<dbReference type="Pfam" id="PF03790">
    <property type="entry name" value="KNOX1"/>
    <property type="match status" value="1"/>
</dbReference>
<dbReference type="EMBL" id="JACMSC010000016">
    <property type="protein sequence ID" value="KAG6481565.1"/>
    <property type="molecule type" value="Genomic_DNA"/>
</dbReference>
<evidence type="ECO:0000259" key="9">
    <source>
        <dbReference type="PROSITE" id="PS51213"/>
    </source>
</evidence>
<evidence type="ECO:0000256" key="6">
    <source>
        <dbReference type="PROSITE-ProRule" id="PRU00559"/>
    </source>
</evidence>
<sequence length="472" mass="51149">MAARQSAVVGISMEFRNHLSHELAVPPYAEQQIAAAAAAADNRAALRKAMDQLSATRASGAGEEADAVSDDGKDLHRLMAKPAMAGGSGPTWLNGAILQQHGLGQYGDGRFLHLQASSASPGGGRGGGGGHWFPRPPPVLQRSVSEEEVPMSTESAVAAAISSEVGAGGGGSRVRAERGEAEGGSGVEAAEGSWQNARYKAEILAHPLYEQLLSAHVACLRIATPVDQLPRIDAQLSQSQQVVSKYSALGGGGQMMSVDDRELDQFMTHYVFLLSSFKEQLQQHVRVHAMEAVMACWELEQSLQSLTGVSPGEGTGATMSDDEDDQDQDSDTNLFDGSLDGPDSMGFGPLVPTETERSLMERVRQELKHELKQGYKDKIVDIRDEILRKRRAGKLPGDSTSTLKAWWQSHSKWPYPTEDDKARLVQETGLQLKQINNWFINQRKRNWHSNSSSSSSTLKSKRKRLGTSITNH</sequence>
<feature type="region of interest" description="Disordered" evidence="7">
    <location>
        <begin position="446"/>
        <end position="472"/>
    </location>
</feature>
<accession>A0A8J5FAP1</accession>
<evidence type="ECO:0000313" key="10">
    <source>
        <dbReference type="EMBL" id="KAG6481565.1"/>
    </source>
</evidence>
<dbReference type="GO" id="GO:0003677">
    <property type="term" value="F:DNA binding"/>
    <property type="evidence" value="ECO:0007669"/>
    <property type="project" value="UniProtKB-UniRule"/>
</dbReference>
<dbReference type="InterPro" id="IPR001356">
    <property type="entry name" value="HD"/>
</dbReference>
<organism evidence="10 11">
    <name type="scientific">Zingiber officinale</name>
    <name type="common">Ginger</name>
    <name type="synonym">Amomum zingiber</name>
    <dbReference type="NCBI Taxonomy" id="94328"/>
    <lineage>
        <taxon>Eukaryota</taxon>
        <taxon>Viridiplantae</taxon>
        <taxon>Streptophyta</taxon>
        <taxon>Embryophyta</taxon>
        <taxon>Tracheophyta</taxon>
        <taxon>Spermatophyta</taxon>
        <taxon>Magnoliopsida</taxon>
        <taxon>Liliopsida</taxon>
        <taxon>Zingiberales</taxon>
        <taxon>Zingiberaceae</taxon>
        <taxon>Zingiber</taxon>
    </lineage>
</organism>
<dbReference type="SMART" id="SM00389">
    <property type="entry name" value="HOX"/>
    <property type="match status" value="1"/>
</dbReference>
<comment type="similarity">
    <text evidence="6">Belongs to the TALE/KNOX homeobox family.</text>
</comment>
<dbReference type="Proteomes" id="UP000734854">
    <property type="component" value="Unassembled WGS sequence"/>
</dbReference>
<dbReference type="InterPro" id="IPR008422">
    <property type="entry name" value="KN_HD"/>
</dbReference>
<dbReference type="Gene3D" id="1.10.10.60">
    <property type="entry name" value="Homeodomain-like"/>
    <property type="match status" value="1"/>
</dbReference>
<evidence type="ECO:0000256" key="3">
    <source>
        <dbReference type="ARBA" id="ARBA00023155"/>
    </source>
</evidence>
<evidence type="ECO:0000256" key="7">
    <source>
        <dbReference type="SAM" id="MobiDB-lite"/>
    </source>
</evidence>
<dbReference type="FunFam" id="1.10.10.60:FF:000143">
    <property type="entry name" value="homeobox protein knotted-1-like 3 isoform X1"/>
    <property type="match status" value="1"/>
</dbReference>
<feature type="compositionally biased region" description="Acidic residues" evidence="7">
    <location>
        <begin position="320"/>
        <end position="330"/>
    </location>
</feature>
<evidence type="ECO:0000259" key="8">
    <source>
        <dbReference type="PROSITE" id="PS50071"/>
    </source>
</evidence>
<feature type="region of interest" description="Disordered" evidence="7">
    <location>
        <begin position="166"/>
        <end position="188"/>
    </location>
</feature>
<evidence type="ECO:0000256" key="1">
    <source>
        <dbReference type="ARBA" id="ARBA00004123"/>
    </source>
</evidence>
<dbReference type="Pfam" id="PF05920">
    <property type="entry name" value="Homeobox_KN"/>
    <property type="match status" value="1"/>
</dbReference>
<dbReference type="InterPro" id="IPR009057">
    <property type="entry name" value="Homeodomain-like_sf"/>
</dbReference>
<evidence type="ECO:0000256" key="5">
    <source>
        <dbReference type="PROSITE-ProRule" id="PRU00108"/>
    </source>
</evidence>
<protein>
    <recommendedName>
        <fullName evidence="12">Homeobox protein knotted-1-like 13</fullName>
    </recommendedName>
</protein>
<dbReference type="AlphaFoldDB" id="A0A8J5FAP1"/>
<feature type="compositionally biased region" description="Low complexity" evidence="7">
    <location>
        <begin position="448"/>
        <end position="458"/>
    </location>
</feature>
<dbReference type="SMART" id="SM01188">
    <property type="entry name" value="ELK"/>
    <property type="match status" value="1"/>
</dbReference>
<dbReference type="GO" id="GO:0005634">
    <property type="term" value="C:nucleus"/>
    <property type="evidence" value="ECO:0007669"/>
    <property type="project" value="UniProtKB-SubCell"/>
</dbReference>
<proteinExistence type="inferred from homology"/>
<evidence type="ECO:0000256" key="4">
    <source>
        <dbReference type="ARBA" id="ARBA00023242"/>
    </source>
</evidence>
<evidence type="ECO:0000256" key="2">
    <source>
        <dbReference type="ARBA" id="ARBA00023125"/>
    </source>
</evidence>
<dbReference type="GO" id="GO:0006355">
    <property type="term" value="P:regulation of DNA-templated transcription"/>
    <property type="evidence" value="ECO:0007669"/>
    <property type="project" value="InterPro"/>
</dbReference>
<keyword evidence="11" id="KW-1185">Reference proteome</keyword>
<feature type="domain" description="ELK" evidence="9">
    <location>
        <begin position="366"/>
        <end position="386"/>
    </location>
</feature>
<keyword evidence="4 5" id="KW-0539">Nucleus</keyword>
<dbReference type="InterPro" id="IPR050224">
    <property type="entry name" value="TALE_homeobox"/>
</dbReference>
<evidence type="ECO:0000313" key="11">
    <source>
        <dbReference type="Proteomes" id="UP000734854"/>
    </source>
</evidence>
<dbReference type="SUPFAM" id="SSF46689">
    <property type="entry name" value="Homeodomain-like"/>
    <property type="match status" value="1"/>
</dbReference>
<dbReference type="PROSITE" id="PS50071">
    <property type="entry name" value="HOMEOBOX_2"/>
    <property type="match status" value="1"/>
</dbReference>
<feature type="region of interest" description="Disordered" evidence="7">
    <location>
        <begin position="307"/>
        <end position="347"/>
    </location>
</feature>
<dbReference type="InterPro" id="IPR005540">
    <property type="entry name" value="KNOX1"/>
</dbReference>